<accession>A0A1I5VYB7</accession>
<dbReference type="STRING" id="1121869.SAMN03084138_04116"/>
<dbReference type="AlphaFoldDB" id="A0A1I5VYB7"/>
<evidence type="ECO:0000256" key="2">
    <source>
        <dbReference type="SAM" id="SignalP"/>
    </source>
</evidence>
<evidence type="ECO:0000313" key="4">
    <source>
        <dbReference type="Proteomes" id="UP000182692"/>
    </source>
</evidence>
<name>A0A1I5VYB7_9GAMM</name>
<dbReference type="PANTHER" id="PTHR30006">
    <property type="entry name" value="THIAMINE-BINDING PERIPLASMIC PROTEIN-RELATED"/>
    <property type="match status" value="1"/>
</dbReference>
<gene>
    <name evidence="3" type="ORF">SAMN03084138_04116</name>
</gene>
<reference evidence="3 4" key="1">
    <citation type="submission" date="2016-10" db="EMBL/GenBank/DDBJ databases">
        <authorList>
            <person name="de Groot N.N."/>
        </authorList>
    </citation>
    <scope>NUCLEOTIDE SEQUENCE [LARGE SCALE GENOMIC DNA]</scope>
    <source>
        <strain evidence="3 4">DSM 15893</strain>
    </source>
</reference>
<feature type="chain" id="PRO_5010354569" evidence="2">
    <location>
        <begin position="21"/>
        <end position="407"/>
    </location>
</feature>
<keyword evidence="1 2" id="KW-0732">Signal</keyword>
<dbReference type="Gene3D" id="3.40.190.10">
    <property type="entry name" value="Periplasmic binding protein-like II"/>
    <property type="match status" value="2"/>
</dbReference>
<dbReference type="GeneID" id="35873387"/>
<protein>
    <submittedName>
        <fullName evidence="3">Phosphoglycerate transport regulatory protein PgtC</fullName>
    </submittedName>
</protein>
<organism evidence="3 4">
    <name type="scientific">Enterovibrio norvegicus DSM 15893</name>
    <dbReference type="NCBI Taxonomy" id="1121869"/>
    <lineage>
        <taxon>Bacteria</taxon>
        <taxon>Pseudomonadati</taxon>
        <taxon>Pseudomonadota</taxon>
        <taxon>Gammaproteobacteria</taxon>
        <taxon>Vibrionales</taxon>
        <taxon>Vibrionaceae</taxon>
        <taxon>Enterovibrio</taxon>
    </lineage>
</organism>
<dbReference type="GO" id="GO:0030288">
    <property type="term" value="C:outer membrane-bounded periplasmic space"/>
    <property type="evidence" value="ECO:0007669"/>
    <property type="project" value="TreeGrafter"/>
</dbReference>
<dbReference type="Proteomes" id="UP000182692">
    <property type="component" value="Unassembled WGS sequence"/>
</dbReference>
<evidence type="ECO:0000313" key="3">
    <source>
        <dbReference type="EMBL" id="SFQ12514.1"/>
    </source>
</evidence>
<proteinExistence type="predicted"/>
<dbReference type="RefSeq" id="WP_017017576.1">
    <property type="nucleotide sequence ID" value="NZ_FOWR01000042.1"/>
</dbReference>
<evidence type="ECO:0000256" key="1">
    <source>
        <dbReference type="ARBA" id="ARBA00022729"/>
    </source>
</evidence>
<dbReference type="OrthoDB" id="305758at2"/>
<sequence>MWYPIRVFFLSLLIIGTAQASNGANPVNATSTIVILTSFPESFYTPIKQAFERTHPDISLRVLNKKTPALIQHLNQRRSPFADMVWMSSSDAMATLKASGAIQQPLTFAWSQFGFFWHQEKLQSLGISAPNRWEDLLHPNFIDQIAISAPSRSGTNHLLIEIILQQYGWEKGWAYLNQLGGNLATVTARSFGVREGVIKQRFTVGPVVDFFYRSAVAEGYPVGFQPVPNTPLIPAQIAMTNRENQSTSSQVFVDFLLSNQGQSLLSLPNVNRITLEQGRAIASTMPTPVFDPFLSAIRYQTVNALFDEVVTNRLPELHSFWQKWALINTQALSVKDRKSLNAIYQQATQMPVHNEGASDEKFNNVLDANKKYTASFQSLTETWRQQLHRNLTDANAGLDALLYKDVE</sequence>
<dbReference type="Pfam" id="PF13343">
    <property type="entry name" value="SBP_bac_6"/>
    <property type="match status" value="1"/>
</dbReference>
<feature type="signal peptide" evidence="2">
    <location>
        <begin position="1"/>
        <end position="20"/>
    </location>
</feature>
<dbReference type="PANTHER" id="PTHR30006:SF25">
    <property type="entry name" value="PHOSPHOGLYCERATE TRANSPORT REGULATORY PROTEIN PGTC"/>
    <property type="match status" value="1"/>
</dbReference>
<dbReference type="EMBL" id="FOWR01000042">
    <property type="protein sequence ID" value="SFQ12514.1"/>
    <property type="molecule type" value="Genomic_DNA"/>
</dbReference>
<dbReference type="SUPFAM" id="SSF53850">
    <property type="entry name" value="Periplasmic binding protein-like II"/>
    <property type="match status" value="1"/>
</dbReference>